<keyword evidence="1" id="KW-0597">Phosphoprotein</keyword>
<accession>A0A562QMF2</accession>
<dbReference type="InterPro" id="IPR002645">
    <property type="entry name" value="STAS_dom"/>
</dbReference>
<dbReference type="PANTHER" id="PTHR33745:SF3">
    <property type="entry name" value="RSBT CO-ANTAGONIST PROTEIN RSBRC"/>
    <property type="match status" value="1"/>
</dbReference>
<dbReference type="Pfam" id="PF01740">
    <property type="entry name" value="STAS"/>
    <property type="match status" value="1"/>
</dbReference>
<dbReference type="PANTHER" id="PTHR33745">
    <property type="entry name" value="RSBT ANTAGONIST PROTEIN RSBS-RELATED"/>
    <property type="match status" value="1"/>
</dbReference>
<feature type="domain" description="STAS" evidence="2">
    <location>
        <begin position="165"/>
        <end position="276"/>
    </location>
</feature>
<dbReference type="Proteomes" id="UP000315711">
    <property type="component" value="Unassembled WGS sequence"/>
</dbReference>
<evidence type="ECO:0000256" key="1">
    <source>
        <dbReference type="ARBA" id="ARBA00022553"/>
    </source>
</evidence>
<comment type="caution">
    <text evidence="3">The sequence shown here is derived from an EMBL/GenBank/DDBJ whole genome shotgun (WGS) entry which is preliminary data.</text>
</comment>
<dbReference type="CDD" id="cd07041">
    <property type="entry name" value="STAS_RsbR_RsbS_like"/>
    <property type="match status" value="1"/>
</dbReference>
<dbReference type="InterPro" id="IPR036513">
    <property type="entry name" value="STAS_dom_sf"/>
</dbReference>
<gene>
    <name evidence="3" type="ORF">IQ10_01268</name>
</gene>
<sequence length="279" mass="32282">MHRNKELYTFLLDKAWQLTEDWYTALDKSDSHGVYASNDPEIIQTLKRQNYEFHLHFCQVFVEENSVFLSNLENWIVMIAEDEEHLNTPVQYVLREFFQVQEQYLNFVKEFVSLHEGEYSEEIIESWNRIIIKTFAKIMLWFVEENHNYSEQKLQAQQKTINELSSPVITLNRNAGLLPLVGEIDLTRAEWILENTLTKCAEKGYTHLFIDLSGVVKVDQTVANQLFQLIEALKLIGVSTILSGLRPEIAQAVVQLGLSFEDVAITATLSQAIDSHELV</sequence>
<dbReference type="AlphaFoldDB" id="A0A562QMF2"/>
<dbReference type="Gene3D" id="3.30.750.24">
    <property type="entry name" value="STAS domain"/>
    <property type="match status" value="1"/>
</dbReference>
<reference evidence="3 4" key="1">
    <citation type="journal article" date="2015" name="Stand. Genomic Sci.">
        <title>Genomic Encyclopedia of Bacterial and Archaeal Type Strains, Phase III: the genomes of soil and plant-associated and newly described type strains.</title>
        <authorList>
            <person name="Whitman W.B."/>
            <person name="Woyke T."/>
            <person name="Klenk H.P."/>
            <person name="Zhou Y."/>
            <person name="Lilburn T.G."/>
            <person name="Beck B.J."/>
            <person name="De Vos P."/>
            <person name="Vandamme P."/>
            <person name="Eisen J.A."/>
            <person name="Garrity G."/>
            <person name="Hugenholtz P."/>
            <person name="Kyrpides N.C."/>
        </authorList>
    </citation>
    <scope>NUCLEOTIDE SEQUENCE [LARGE SCALE GENOMIC DNA]</scope>
    <source>
        <strain evidence="3 4">CGMCC 1.10116</strain>
    </source>
</reference>
<proteinExistence type="predicted"/>
<dbReference type="OrthoDB" id="9800154at2"/>
<dbReference type="InterPro" id="IPR051932">
    <property type="entry name" value="Bact_StressResp_Reg"/>
</dbReference>
<evidence type="ECO:0000313" key="3">
    <source>
        <dbReference type="EMBL" id="TWI57938.1"/>
    </source>
</evidence>
<name>A0A562QMF2_9BACI</name>
<dbReference type="SUPFAM" id="SSF52091">
    <property type="entry name" value="SpoIIaa-like"/>
    <property type="match status" value="1"/>
</dbReference>
<protein>
    <submittedName>
        <fullName evidence="3">RsbT co-antagonist protein RsbR</fullName>
    </submittedName>
</protein>
<dbReference type="PROSITE" id="PS50801">
    <property type="entry name" value="STAS"/>
    <property type="match status" value="1"/>
</dbReference>
<dbReference type="EMBL" id="VLKZ01000003">
    <property type="protein sequence ID" value="TWI57938.1"/>
    <property type="molecule type" value="Genomic_DNA"/>
</dbReference>
<keyword evidence="4" id="KW-1185">Reference proteome</keyword>
<organism evidence="3 4">
    <name type="scientific">Halalkalibacter nanhaiisediminis</name>
    <dbReference type="NCBI Taxonomy" id="688079"/>
    <lineage>
        <taxon>Bacteria</taxon>
        <taxon>Bacillati</taxon>
        <taxon>Bacillota</taxon>
        <taxon>Bacilli</taxon>
        <taxon>Bacillales</taxon>
        <taxon>Bacillaceae</taxon>
        <taxon>Halalkalibacter</taxon>
    </lineage>
</organism>
<evidence type="ECO:0000313" key="4">
    <source>
        <dbReference type="Proteomes" id="UP000315711"/>
    </source>
</evidence>
<evidence type="ECO:0000259" key="2">
    <source>
        <dbReference type="PROSITE" id="PS50801"/>
    </source>
</evidence>
<dbReference type="RefSeq" id="WP_144449618.1">
    <property type="nucleotide sequence ID" value="NZ_VLKZ01000003.1"/>
</dbReference>